<comment type="caution">
    <text evidence="1">The sequence shown here is derived from an EMBL/GenBank/DDBJ whole genome shotgun (WGS) entry which is preliminary data.</text>
</comment>
<sequence length="174" mass="19935">MGLRKPRQLWQEIAQSIDNVAVHNEALREDMAYSFYRKGYKSRRSTFKRAVAGLREHRVTMEHVPQEFAFLPDGSRFLQYQSSTLHIYFSERILEKACQVGLYALVADGAHDLQPQNTNKLGQLYTIHGVMANSVDVPLLFAITMRLLGILLREKYPCMSDLILTLQGCVTTQE</sequence>
<accession>A0AAN8EW18</accession>
<name>A0AAN8EW18_TRICO</name>
<protein>
    <submittedName>
        <fullName evidence="1">MULE domain-containing protein</fullName>
    </submittedName>
</protein>
<keyword evidence="2" id="KW-1185">Reference proteome</keyword>
<feature type="non-terminal residue" evidence="1">
    <location>
        <position position="174"/>
    </location>
</feature>
<evidence type="ECO:0000313" key="2">
    <source>
        <dbReference type="Proteomes" id="UP001331761"/>
    </source>
</evidence>
<dbReference type="EMBL" id="WIXE01024624">
    <property type="protein sequence ID" value="KAK5965450.1"/>
    <property type="molecule type" value="Genomic_DNA"/>
</dbReference>
<reference evidence="1 2" key="1">
    <citation type="submission" date="2019-10" db="EMBL/GenBank/DDBJ databases">
        <title>Assembly and Annotation for the nematode Trichostrongylus colubriformis.</title>
        <authorList>
            <person name="Martin J."/>
        </authorList>
    </citation>
    <scope>NUCLEOTIDE SEQUENCE [LARGE SCALE GENOMIC DNA]</scope>
    <source>
        <strain evidence="1">G859</strain>
        <tissue evidence="1">Whole worm</tissue>
    </source>
</reference>
<evidence type="ECO:0000313" key="1">
    <source>
        <dbReference type="EMBL" id="KAK5965450.1"/>
    </source>
</evidence>
<gene>
    <name evidence="1" type="ORF">GCK32_017501</name>
</gene>
<dbReference type="Proteomes" id="UP001331761">
    <property type="component" value="Unassembled WGS sequence"/>
</dbReference>
<proteinExistence type="predicted"/>
<dbReference type="AlphaFoldDB" id="A0AAN8EW18"/>
<organism evidence="1 2">
    <name type="scientific">Trichostrongylus colubriformis</name>
    <name type="common">Black scour worm</name>
    <dbReference type="NCBI Taxonomy" id="6319"/>
    <lineage>
        <taxon>Eukaryota</taxon>
        <taxon>Metazoa</taxon>
        <taxon>Ecdysozoa</taxon>
        <taxon>Nematoda</taxon>
        <taxon>Chromadorea</taxon>
        <taxon>Rhabditida</taxon>
        <taxon>Rhabditina</taxon>
        <taxon>Rhabditomorpha</taxon>
        <taxon>Strongyloidea</taxon>
        <taxon>Trichostrongylidae</taxon>
        <taxon>Trichostrongylus</taxon>
    </lineage>
</organism>